<name>A0A7G6J4F3_9PEZI</name>
<evidence type="ECO:0000256" key="2">
    <source>
        <dbReference type="ARBA" id="ARBA00007520"/>
    </source>
</evidence>
<reference evidence="9" key="1">
    <citation type="journal article" date="2020" name="Chemistry">
        <title>Hybridorubrins A-D, novel azaphilone heterodimers from stromata of Hypoxylon fragiforme and insights into the biosynthetic machinery for azaphilone diversification.</title>
        <authorList>
            <person name="Becker K."/>
            <person name="Pfutze S."/>
            <person name="Kuhnert E."/>
            <person name="Cox R."/>
            <person name="Stadler M."/>
            <person name="Surup F."/>
        </authorList>
    </citation>
    <scope>NUCLEOTIDE SEQUENCE</scope>
</reference>
<keyword evidence="3 7" id="KW-0812">Transmembrane</keyword>
<organism evidence="9">
    <name type="scientific">Hypoxylon fragiforme</name>
    <dbReference type="NCBI Taxonomy" id="63214"/>
    <lineage>
        <taxon>Eukaryota</taxon>
        <taxon>Fungi</taxon>
        <taxon>Dikarya</taxon>
        <taxon>Ascomycota</taxon>
        <taxon>Pezizomycotina</taxon>
        <taxon>Sordariomycetes</taxon>
        <taxon>Xylariomycetidae</taxon>
        <taxon>Xylariales</taxon>
        <taxon>Hypoxylaceae</taxon>
        <taxon>Hypoxylon</taxon>
    </lineage>
</organism>
<feature type="transmembrane region" description="Helical" evidence="7">
    <location>
        <begin position="335"/>
        <end position="356"/>
    </location>
</feature>
<feature type="transmembrane region" description="Helical" evidence="7">
    <location>
        <begin position="106"/>
        <end position="123"/>
    </location>
</feature>
<evidence type="ECO:0000256" key="3">
    <source>
        <dbReference type="ARBA" id="ARBA00022692"/>
    </source>
</evidence>
<feature type="transmembrane region" description="Helical" evidence="7">
    <location>
        <begin position="194"/>
        <end position="212"/>
    </location>
</feature>
<dbReference type="SUPFAM" id="SSF103473">
    <property type="entry name" value="MFS general substrate transporter"/>
    <property type="match status" value="1"/>
</dbReference>
<feature type="transmembrane region" description="Helical" evidence="7">
    <location>
        <begin position="398"/>
        <end position="417"/>
    </location>
</feature>
<keyword evidence="5 7" id="KW-0472">Membrane</keyword>
<dbReference type="EMBL" id="MN736720">
    <property type="protein sequence ID" value="QNC49722.1"/>
    <property type="molecule type" value="Genomic_DNA"/>
</dbReference>
<dbReference type="Pfam" id="PF07690">
    <property type="entry name" value="MFS_1"/>
    <property type="match status" value="1"/>
</dbReference>
<dbReference type="AlphaFoldDB" id="A0A7G6J4F3"/>
<feature type="transmembrane region" description="Helical" evidence="7">
    <location>
        <begin position="264"/>
        <end position="284"/>
    </location>
</feature>
<evidence type="ECO:0000256" key="1">
    <source>
        <dbReference type="ARBA" id="ARBA00004141"/>
    </source>
</evidence>
<dbReference type="Gene3D" id="1.20.1250.20">
    <property type="entry name" value="MFS general substrate transporter like domains"/>
    <property type="match status" value="1"/>
</dbReference>
<feature type="transmembrane region" description="Helical" evidence="7">
    <location>
        <begin position="429"/>
        <end position="451"/>
    </location>
</feature>
<feature type="transmembrane region" description="Helical" evidence="7">
    <location>
        <begin position="368"/>
        <end position="391"/>
    </location>
</feature>
<dbReference type="InterPro" id="IPR011701">
    <property type="entry name" value="MFS"/>
</dbReference>
<dbReference type="InterPro" id="IPR036259">
    <property type="entry name" value="MFS_trans_sf"/>
</dbReference>
<feature type="transmembrane region" description="Helical" evidence="7">
    <location>
        <begin position="224"/>
        <end position="243"/>
    </location>
</feature>
<evidence type="ECO:0000256" key="4">
    <source>
        <dbReference type="ARBA" id="ARBA00022989"/>
    </source>
</evidence>
<evidence type="ECO:0000256" key="6">
    <source>
        <dbReference type="SAM" id="MobiDB-lite"/>
    </source>
</evidence>
<gene>
    <name evidence="9" type="primary">hfaza2I</name>
</gene>
<protein>
    <submittedName>
        <fullName evidence="9">Hfaza2I</fullName>
    </submittedName>
</protein>
<evidence type="ECO:0000259" key="8">
    <source>
        <dbReference type="PROSITE" id="PS50850"/>
    </source>
</evidence>
<evidence type="ECO:0000256" key="7">
    <source>
        <dbReference type="SAM" id="Phobius"/>
    </source>
</evidence>
<dbReference type="InterPro" id="IPR020846">
    <property type="entry name" value="MFS_dom"/>
</dbReference>
<proteinExistence type="inferred from homology"/>
<dbReference type="PANTHER" id="PTHR23501">
    <property type="entry name" value="MAJOR FACILITATOR SUPERFAMILY"/>
    <property type="match status" value="1"/>
</dbReference>
<keyword evidence="4 7" id="KW-1133">Transmembrane helix</keyword>
<feature type="transmembrane region" description="Helical" evidence="7">
    <location>
        <begin position="537"/>
        <end position="558"/>
    </location>
</feature>
<sequence>MQNEREEGAPVAEGRRESEKGVRNDESPESEKHFFQGSPESPDDPNAAAAGHTPPEEDTTQYVSGAKLYAIVISLVLASFLMLLDTSIVSTAVPAISDEFHALQDVGWYAAAYNLGSAALQPLTGKIYNCFRLKWSFLTFFLIFEVGSVLCGAAQSSPMLIVGRAIAGAGASGLLSGSIIIVSSCVPLRRRPPLIGTIQGVAQMGTVIAPLVGGAFTSGVTWRWSFYINLPFGAIVSIPIIFLRIPEQIQKKPAREILSRLHRHLDLVGFALLAPAVVQLLLALEFGGNQFPWNSSQVIGLFVGAFATFVVWIFWNRYKGDEGLLPFSMMKRRIIWASALNYSFQMETLFGTSYWLPIYFQAVKGVSAILSGVYLLPTILGQLLFTVLAGVLVPRVGYVPPFSIFAGILIPIGTGLFSTLQPDTSTAKWVGYQLIASCGRGAGLQMPIVAVQNAVDQRELSTAMAFLLWAQYIGPTIFLTLYNTIFSTSLRSLVPQIAPNVDASAVVAAGATGFRDLVSPQDLPSVLVAYSDSIDNVFYLVAAAGVGGFFAAWGMGWYDIRQKNRESPGEPPAVEG</sequence>
<dbReference type="Gene3D" id="1.20.1720.10">
    <property type="entry name" value="Multidrug resistance protein D"/>
    <property type="match status" value="1"/>
</dbReference>
<feature type="compositionally biased region" description="Basic and acidic residues" evidence="6">
    <location>
        <begin position="1"/>
        <end position="34"/>
    </location>
</feature>
<comment type="similarity">
    <text evidence="2">Belongs to the major facilitator superfamily. TCR/Tet family.</text>
</comment>
<dbReference type="GO" id="GO:0022857">
    <property type="term" value="F:transmembrane transporter activity"/>
    <property type="evidence" value="ECO:0007669"/>
    <property type="project" value="InterPro"/>
</dbReference>
<feature type="transmembrane region" description="Helical" evidence="7">
    <location>
        <begin position="161"/>
        <end position="182"/>
    </location>
</feature>
<feature type="region of interest" description="Disordered" evidence="6">
    <location>
        <begin position="1"/>
        <end position="59"/>
    </location>
</feature>
<feature type="transmembrane region" description="Helical" evidence="7">
    <location>
        <begin position="135"/>
        <end position="155"/>
    </location>
</feature>
<dbReference type="GO" id="GO:0005886">
    <property type="term" value="C:plasma membrane"/>
    <property type="evidence" value="ECO:0007669"/>
    <property type="project" value="TreeGrafter"/>
</dbReference>
<feature type="domain" description="Major facilitator superfamily (MFS) profile" evidence="8">
    <location>
        <begin position="71"/>
        <end position="560"/>
    </location>
</feature>
<accession>A0A7G6J4F3</accession>
<feature type="transmembrane region" description="Helical" evidence="7">
    <location>
        <begin position="68"/>
        <end position="94"/>
    </location>
</feature>
<feature type="transmembrane region" description="Helical" evidence="7">
    <location>
        <begin position="296"/>
        <end position="315"/>
    </location>
</feature>
<dbReference type="PANTHER" id="PTHR23501:SF193">
    <property type="entry name" value="MULTIDRUG TRANSPORTER, PUTATIVE (AFU_ORTHOLOGUE AFUA_8G00940)-RELATED"/>
    <property type="match status" value="1"/>
</dbReference>
<feature type="transmembrane region" description="Helical" evidence="7">
    <location>
        <begin position="463"/>
        <end position="485"/>
    </location>
</feature>
<dbReference type="CDD" id="cd17502">
    <property type="entry name" value="MFS_Azr1_MDR_like"/>
    <property type="match status" value="1"/>
</dbReference>
<evidence type="ECO:0000313" key="9">
    <source>
        <dbReference type="EMBL" id="QNC49722.1"/>
    </source>
</evidence>
<dbReference type="PROSITE" id="PS50850">
    <property type="entry name" value="MFS"/>
    <property type="match status" value="1"/>
</dbReference>
<comment type="subcellular location">
    <subcellularLocation>
        <location evidence="1">Membrane</location>
        <topology evidence="1">Multi-pass membrane protein</topology>
    </subcellularLocation>
</comment>
<evidence type="ECO:0000256" key="5">
    <source>
        <dbReference type="ARBA" id="ARBA00023136"/>
    </source>
</evidence>